<reference evidence="2 3" key="1">
    <citation type="journal article" date="2020" name="Microbiol. Resour. Announc.">
        <title>Draft Genome Sequence of a Cladosporium Species Isolated from the Mesophotic Ascidian Didemnum maculosum.</title>
        <authorList>
            <person name="Gioti A."/>
            <person name="Siaperas R."/>
            <person name="Nikolaivits E."/>
            <person name="Le Goff G."/>
            <person name="Ouazzani J."/>
            <person name="Kotoulas G."/>
            <person name="Topakas E."/>
        </authorList>
    </citation>
    <scope>NUCLEOTIDE SEQUENCE [LARGE SCALE GENOMIC DNA]</scope>
    <source>
        <strain evidence="2 3">TM138-S3</strain>
    </source>
</reference>
<keyword evidence="3" id="KW-1185">Reference proteome</keyword>
<comment type="caution">
    <text evidence="2">The sequence shown here is derived from an EMBL/GenBank/DDBJ whole genome shotgun (WGS) entry which is preliminary data.</text>
</comment>
<evidence type="ECO:0000313" key="3">
    <source>
        <dbReference type="Proteomes" id="UP000803884"/>
    </source>
</evidence>
<dbReference type="Proteomes" id="UP000803884">
    <property type="component" value="Unassembled WGS sequence"/>
</dbReference>
<protein>
    <recommendedName>
        <fullName evidence="4">Myb-like domain-containing protein</fullName>
    </recommendedName>
</protein>
<feature type="region of interest" description="Disordered" evidence="1">
    <location>
        <begin position="116"/>
        <end position="203"/>
    </location>
</feature>
<evidence type="ECO:0008006" key="4">
    <source>
        <dbReference type="Google" id="ProtNLM"/>
    </source>
</evidence>
<dbReference type="EMBL" id="JAAQHG020000008">
    <property type="protein sequence ID" value="KAL1588107.1"/>
    <property type="molecule type" value="Genomic_DNA"/>
</dbReference>
<proteinExistence type="predicted"/>
<dbReference type="RefSeq" id="XP_069231212.1">
    <property type="nucleotide sequence ID" value="XM_069371923.1"/>
</dbReference>
<accession>A0AB34KVS5</accession>
<feature type="compositionally biased region" description="Basic residues" evidence="1">
    <location>
        <begin position="159"/>
        <end position="171"/>
    </location>
</feature>
<sequence>MPSVALGAKHQDLLRAYVEVSKTEKPDWSAIATKADFPTAKYARDQYTIVKNKLVATPNGQPIDLSERQVALLKSTVEVMKATTNWEEVARVANFKTSKYARDQWTIVRNKLIATGNNATGESPSPIKSPAKGTPGKRKRSAASDNEADAVSPAETPVKKPKKDKKSSKAKVKQEPEVEPSDEQDASGDILAACLPEIDPTTN</sequence>
<dbReference type="AlphaFoldDB" id="A0AB34KVS5"/>
<gene>
    <name evidence="2" type="ORF">WHR41_03317</name>
</gene>
<dbReference type="GeneID" id="96004761"/>
<evidence type="ECO:0000256" key="1">
    <source>
        <dbReference type="SAM" id="MobiDB-lite"/>
    </source>
</evidence>
<feature type="compositionally biased region" description="Acidic residues" evidence="1">
    <location>
        <begin position="177"/>
        <end position="186"/>
    </location>
</feature>
<evidence type="ECO:0000313" key="2">
    <source>
        <dbReference type="EMBL" id="KAL1588107.1"/>
    </source>
</evidence>
<name>A0AB34KVS5_9PEZI</name>
<organism evidence="2 3">
    <name type="scientific">Cladosporium halotolerans</name>
    <dbReference type="NCBI Taxonomy" id="1052096"/>
    <lineage>
        <taxon>Eukaryota</taxon>
        <taxon>Fungi</taxon>
        <taxon>Dikarya</taxon>
        <taxon>Ascomycota</taxon>
        <taxon>Pezizomycotina</taxon>
        <taxon>Dothideomycetes</taxon>
        <taxon>Dothideomycetidae</taxon>
        <taxon>Cladosporiales</taxon>
        <taxon>Cladosporiaceae</taxon>
        <taxon>Cladosporium</taxon>
    </lineage>
</organism>